<dbReference type="Proteomes" id="UP001314170">
    <property type="component" value="Unassembled WGS sequence"/>
</dbReference>
<feature type="region of interest" description="Disordered" evidence="1">
    <location>
        <begin position="51"/>
        <end position="82"/>
    </location>
</feature>
<evidence type="ECO:0000256" key="1">
    <source>
        <dbReference type="SAM" id="MobiDB-lite"/>
    </source>
</evidence>
<sequence>MGARLLTQSRRISQARPRRILLLGLDKFSKIELGEATLVVISQETAARKRKGKVVKDGLNSMGGPEVGCRDRTSGVPSTTNSTRVDMSAMVIQAEQATNIIIDDSLRVITRSRSRVTKKGAKGVPSASTI</sequence>
<protein>
    <submittedName>
        <fullName evidence="2">Uncharacterized protein</fullName>
    </submittedName>
</protein>
<dbReference type="AlphaFoldDB" id="A0AAV1RQU5"/>
<feature type="non-terminal residue" evidence="2">
    <location>
        <position position="130"/>
    </location>
</feature>
<reference evidence="2 3" key="1">
    <citation type="submission" date="2024-01" db="EMBL/GenBank/DDBJ databases">
        <authorList>
            <person name="Waweru B."/>
        </authorList>
    </citation>
    <scope>NUCLEOTIDE SEQUENCE [LARGE SCALE GENOMIC DNA]</scope>
</reference>
<organism evidence="2 3">
    <name type="scientific">Dovyalis caffra</name>
    <dbReference type="NCBI Taxonomy" id="77055"/>
    <lineage>
        <taxon>Eukaryota</taxon>
        <taxon>Viridiplantae</taxon>
        <taxon>Streptophyta</taxon>
        <taxon>Embryophyta</taxon>
        <taxon>Tracheophyta</taxon>
        <taxon>Spermatophyta</taxon>
        <taxon>Magnoliopsida</taxon>
        <taxon>eudicotyledons</taxon>
        <taxon>Gunneridae</taxon>
        <taxon>Pentapetalae</taxon>
        <taxon>rosids</taxon>
        <taxon>fabids</taxon>
        <taxon>Malpighiales</taxon>
        <taxon>Salicaceae</taxon>
        <taxon>Flacourtieae</taxon>
        <taxon>Dovyalis</taxon>
    </lineage>
</organism>
<evidence type="ECO:0000313" key="2">
    <source>
        <dbReference type="EMBL" id="CAK7338063.1"/>
    </source>
</evidence>
<keyword evidence="3" id="KW-1185">Reference proteome</keyword>
<gene>
    <name evidence="2" type="ORF">DCAF_LOCUS13104</name>
</gene>
<name>A0AAV1RQU5_9ROSI</name>
<accession>A0AAV1RQU5</accession>
<proteinExistence type="predicted"/>
<dbReference type="EMBL" id="CAWUPB010001108">
    <property type="protein sequence ID" value="CAK7338063.1"/>
    <property type="molecule type" value="Genomic_DNA"/>
</dbReference>
<evidence type="ECO:0000313" key="3">
    <source>
        <dbReference type="Proteomes" id="UP001314170"/>
    </source>
</evidence>
<comment type="caution">
    <text evidence="2">The sequence shown here is derived from an EMBL/GenBank/DDBJ whole genome shotgun (WGS) entry which is preliminary data.</text>
</comment>